<name>A0A9J6EH11_RHIMP</name>
<evidence type="ECO:0000259" key="3">
    <source>
        <dbReference type="PROSITE" id="PS50158"/>
    </source>
</evidence>
<dbReference type="PROSITE" id="PS50158">
    <property type="entry name" value="ZF_CCHC"/>
    <property type="match status" value="1"/>
</dbReference>
<feature type="region of interest" description="Disordered" evidence="2">
    <location>
        <begin position="138"/>
        <end position="157"/>
    </location>
</feature>
<feature type="domain" description="CCHC-type" evidence="3">
    <location>
        <begin position="124"/>
        <end position="138"/>
    </location>
</feature>
<proteinExistence type="predicted"/>
<feature type="compositionally biased region" description="Polar residues" evidence="2">
    <location>
        <begin position="145"/>
        <end position="157"/>
    </location>
</feature>
<dbReference type="EMBL" id="JABSTU010000004">
    <property type="protein sequence ID" value="KAH8033304.1"/>
    <property type="molecule type" value="Genomic_DNA"/>
</dbReference>
<dbReference type="Proteomes" id="UP000821866">
    <property type="component" value="Chromosome 2"/>
</dbReference>
<dbReference type="Gene3D" id="4.10.60.10">
    <property type="entry name" value="Zinc finger, CCHC-type"/>
    <property type="match status" value="1"/>
</dbReference>
<protein>
    <recommendedName>
        <fullName evidence="3">CCHC-type domain-containing protein</fullName>
    </recommendedName>
</protein>
<evidence type="ECO:0000256" key="1">
    <source>
        <dbReference type="PROSITE-ProRule" id="PRU00047"/>
    </source>
</evidence>
<sequence>MAETLFWEQHYAPTSPADVALEPACAWREPNVGTVPLHCPQPRSFVVGLGRDLSALGPTSGNSPCWQVSWTSRALLTDDTLPPNRSAASYQQLNPLNTGGPCRAAYWPQSSRGYREDTNQAGSCYRCGQRGHYRNECPIPHSTRRVSNQGNDHSQLW</sequence>
<organism evidence="4 5">
    <name type="scientific">Rhipicephalus microplus</name>
    <name type="common">Cattle tick</name>
    <name type="synonym">Boophilus microplus</name>
    <dbReference type="NCBI Taxonomy" id="6941"/>
    <lineage>
        <taxon>Eukaryota</taxon>
        <taxon>Metazoa</taxon>
        <taxon>Ecdysozoa</taxon>
        <taxon>Arthropoda</taxon>
        <taxon>Chelicerata</taxon>
        <taxon>Arachnida</taxon>
        <taxon>Acari</taxon>
        <taxon>Parasitiformes</taxon>
        <taxon>Ixodida</taxon>
        <taxon>Ixodoidea</taxon>
        <taxon>Ixodidae</taxon>
        <taxon>Rhipicephalinae</taxon>
        <taxon>Rhipicephalus</taxon>
        <taxon>Boophilus</taxon>
    </lineage>
</organism>
<evidence type="ECO:0000313" key="4">
    <source>
        <dbReference type="EMBL" id="KAH8033304.1"/>
    </source>
</evidence>
<dbReference type="GO" id="GO:0003676">
    <property type="term" value="F:nucleic acid binding"/>
    <property type="evidence" value="ECO:0007669"/>
    <property type="project" value="InterPro"/>
</dbReference>
<dbReference type="InterPro" id="IPR036875">
    <property type="entry name" value="Znf_CCHC_sf"/>
</dbReference>
<dbReference type="SMART" id="SM00343">
    <property type="entry name" value="ZnF_C2HC"/>
    <property type="match status" value="1"/>
</dbReference>
<dbReference type="AlphaFoldDB" id="A0A9J6EH11"/>
<comment type="caution">
    <text evidence="4">The sequence shown here is derived from an EMBL/GenBank/DDBJ whole genome shotgun (WGS) entry which is preliminary data.</text>
</comment>
<keyword evidence="1" id="KW-0863">Zinc-finger</keyword>
<keyword evidence="1" id="KW-0862">Zinc</keyword>
<reference evidence="4" key="2">
    <citation type="submission" date="2021-09" db="EMBL/GenBank/DDBJ databases">
        <authorList>
            <person name="Jia N."/>
            <person name="Wang J."/>
            <person name="Shi W."/>
            <person name="Du L."/>
            <person name="Sun Y."/>
            <person name="Zhan W."/>
            <person name="Jiang J."/>
            <person name="Wang Q."/>
            <person name="Zhang B."/>
            <person name="Ji P."/>
            <person name="Sakyi L.B."/>
            <person name="Cui X."/>
            <person name="Yuan T."/>
            <person name="Jiang B."/>
            <person name="Yang W."/>
            <person name="Lam T.T.-Y."/>
            <person name="Chang Q."/>
            <person name="Ding S."/>
            <person name="Wang X."/>
            <person name="Zhu J."/>
            <person name="Ruan X."/>
            <person name="Zhao L."/>
            <person name="Wei J."/>
            <person name="Que T."/>
            <person name="Du C."/>
            <person name="Cheng J."/>
            <person name="Dai P."/>
            <person name="Han X."/>
            <person name="Huang E."/>
            <person name="Gao Y."/>
            <person name="Liu J."/>
            <person name="Shao H."/>
            <person name="Ye R."/>
            <person name="Li L."/>
            <person name="Wei W."/>
            <person name="Wang X."/>
            <person name="Wang C."/>
            <person name="Huo Q."/>
            <person name="Li W."/>
            <person name="Guo W."/>
            <person name="Chen H."/>
            <person name="Chen S."/>
            <person name="Zhou L."/>
            <person name="Zhou L."/>
            <person name="Ni X."/>
            <person name="Tian J."/>
            <person name="Zhou Y."/>
            <person name="Sheng Y."/>
            <person name="Liu T."/>
            <person name="Pan Y."/>
            <person name="Xia L."/>
            <person name="Li J."/>
            <person name="Zhao F."/>
            <person name="Cao W."/>
        </authorList>
    </citation>
    <scope>NUCLEOTIDE SEQUENCE</scope>
    <source>
        <strain evidence="4">Rmic-2018</strain>
        <tissue evidence="4">Larvae</tissue>
    </source>
</reference>
<keyword evidence="5" id="KW-1185">Reference proteome</keyword>
<dbReference type="SUPFAM" id="SSF57756">
    <property type="entry name" value="Retrovirus zinc finger-like domains"/>
    <property type="match status" value="1"/>
</dbReference>
<dbReference type="InterPro" id="IPR001878">
    <property type="entry name" value="Znf_CCHC"/>
</dbReference>
<evidence type="ECO:0000313" key="5">
    <source>
        <dbReference type="Proteomes" id="UP000821866"/>
    </source>
</evidence>
<keyword evidence="1" id="KW-0479">Metal-binding</keyword>
<dbReference type="GO" id="GO:0008270">
    <property type="term" value="F:zinc ion binding"/>
    <property type="evidence" value="ECO:0007669"/>
    <property type="project" value="UniProtKB-KW"/>
</dbReference>
<dbReference type="Pfam" id="PF00098">
    <property type="entry name" value="zf-CCHC"/>
    <property type="match status" value="1"/>
</dbReference>
<gene>
    <name evidence="4" type="ORF">HPB51_009415</name>
</gene>
<evidence type="ECO:0000256" key="2">
    <source>
        <dbReference type="SAM" id="MobiDB-lite"/>
    </source>
</evidence>
<accession>A0A9J6EH11</accession>
<reference evidence="4" key="1">
    <citation type="journal article" date="2020" name="Cell">
        <title>Large-Scale Comparative Analyses of Tick Genomes Elucidate Their Genetic Diversity and Vector Capacities.</title>
        <authorList>
            <consortium name="Tick Genome and Microbiome Consortium (TIGMIC)"/>
            <person name="Jia N."/>
            <person name="Wang J."/>
            <person name="Shi W."/>
            <person name="Du L."/>
            <person name="Sun Y."/>
            <person name="Zhan W."/>
            <person name="Jiang J.F."/>
            <person name="Wang Q."/>
            <person name="Zhang B."/>
            <person name="Ji P."/>
            <person name="Bell-Sakyi L."/>
            <person name="Cui X.M."/>
            <person name="Yuan T.T."/>
            <person name="Jiang B.G."/>
            <person name="Yang W.F."/>
            <person name="Lam T.T."/>
            <person name="Chang Q.C."/>
            <person name="Ding S.J."/>
            <person name="Wang X.J."/>
            <person name="Zhu J.G."/>
            <person name="Ruan X.D."/>
            <person name="Zhao L."/>
            <person name="Wei J.T."/>
            <person name="Ye R.Z."/>
            <person name="Que T.C."/>
            <person name="Du C.H."/>
            <person name="Zhou Y.H."/>
            <person name="Cheng J.X."/>
            <person name="Dai P.F."/>
            <person name="Guo W.B."/>
            <person name="Han X.H."/>
            <person name="Huang E.J."/>
            <person name="Li L.F."/>
            <person name="Wei W."/>
            <person name="Gao Y.C."/>
            <person name="Liu J.Z."/>
            <person name="Shao H.Z."/>
            <person name="Wang X."/>
            <person name="Wang C.C."/>
            <person name="Yang T.C."/>
            <person name="Huo Q.B."/>
            <person name="Li W."/>
            <person name="Chen H.Y."/>
            <person name="Chen S.E."/>
            <person name="Zhou L.G."/>
            <person name="Ni X.B."/>
            <person name="Tian J.H."/>
            <person name="Sheng Y."/>
            <person name="Liu T."/>
            <person name="Pan Y.S."/>
            <person name="Xia L.Y."/>
            <person name="Li J."/>
            <person name="Zhao F."/>
            <person name="Cao W.C."/>
        </authorList>
    </citation>
    <scope>NUCLEOTIDE SEQUENCE</scope>
    <source>
        <strain evidence="4">Rmic-2018</strain>
    </source>
</reference>